<dbReference type="Proteomes" id="UP000253061">
    <property type="component" value="Unassembled WGS sequence"/>
</dbReference>
<dbReference type="RefSeq" id="WP_062955628.1">
    <property type="nucleotide sequence ID" value="NZ_JPWB01000005.1"/>
</dbReference>
<feature type="compositionally biased region" description="Basic and acidic residues" evidence="1">
    <location>
        <begin position="47"/>
        <end position="63"/>
    </location>
</feature>
<evidence type="ECO:0000313" key="2">
    <source>
        <dbReference type="EMBL" id="RCK21553.1"/>
    </source>
</evidence>
<organism evidence="2 3">
    <name type="scientific">Thalassospira profundimaris</name>
    <dbReference type="NCBI Taxonomy" id="502049"/>
    <lineage>
        <taxon>Bacteria</taxon>
        <taxon>Pseudomonadati</taxon>
        <taxon>Pseudomonadota</taxon>
        <taxon>Alphaproteobacteria</taxon>
        <taxon>Rhodospirillales</taxon>
        <taxon>Thalassospiraceae</taxon>
        <taxon>Thalassospira</taxon>
    </lineage>
</organism>
<proteinExistence type="predicted"/>
<feature type="region of interest" description="Disordered" evidence="1">
    <location>
        <begin position="47"/>
        <end position="84"/>
    </location>
</feature>
<feature type="compositionally biased region" description="Low complexity" evidence="1">
    <location>
        <begin position="67"/>
        <end position="77"/>
    </location>
</feature>
<reference evidence="2 3" key="1">
    <citation type="submission" date="2014-07" db="EMBL/GenBank/DDBJ databases">
        <title>Draft genome sequence of Thalassospira profundimaris R8-17.</title>
        <authorList>
            <person name="Lai Q."/>
            <person name="Shao Z."/>
        </authorList>
    </citation>
    <scope>NUCLEOTIDE SEQUENCE [LARGE SCALE GENOMIC DNA]</scope>
    <source>
        <strain evidence="2 3">R8-17</strain>
    </source>
</reference>
<accession>A0A367V8T0</accession>
<gene>
    <name evidence="2" type="ORF">TH6_13215</name>
</gene>
<evidence type="ECO:0000256" key="1">
    <source>
        <dbReference type="SAM" id="MobiDB-lite"/>
    </source>
</evidence>
<comment type="caution">
    <text evidence="2">The sequence shown here is derived from an EMBL/GenBank/DDBJ whole genome shotgun (WGS) entry which is preliminary data.</text>
</comment>
<dbReference type="EMBL" id="JPWB01000005">
    <property type="protein sequence ID" value="RCK21553.1"/>
    <property type="molecule type" value="Genomic_DNA"/>
</dbReference>
<name>A0A367V8T0_9PROT</name>
<evidence type="ECO:0000313" key="3">
    <source>
        <dbReference type="Proteomes" id="UP000253061"/>
    </source>
</evidence>
<sequence>MGGFTSIVPMAASVLQTGQRISANQTNAQSRIDQGEAARQAELAEIEARQREDATKREEDLRRRQATARARQGASGLMAGGSGSASAVLAGFEKTARQDAELDADAAARKRRRINQQAAWREKSLLRSSQDDTVARLNAWFSKRDG</sequence>
<protein>
    <submittedName>
        <fullName evidence="2">Uncharacterized protein</fullName>
    </submittedName>
</protein>
<dbReference type="AlphaFoldDB" id="A0A367V8T0"/>